<dbReference type="InParanoid" id="A0A061FBU5"/>
<protein>
    <submittedName>
        <fullName evidence="1">Uncharacterized protein</fullName>
    </submittedName>
</protein>
<keyword evidence="2" id="KW-1185">Reference proteome</keyword>
<proteinExistence type="predicted"/>
<sequence length="244" mass="27938">MTKRTLGAFEKSMVPDFVHSGLPLPLFFRSANKLMLFDRPLFCERLLVIVIQIIAHLHPLLLAFHRIYIIFTECLPKGINPRIMKHNGPLKFAVKRTVEVTLNCNADHVDGPRDQIEQKGITNNKKNKYYFGDFVFNRNVKSFCFFASSDVDTTTEAIIIKDGWNLNQYKGSIQSHNLYASPTFSTQYSDKEVSYTISGNLKNRFPFIIGTLECVRRKRTRGNMGLGPFPAIFWAMHAASTKRP</sequence>
<organism evidence="1 2">
    <name type="scientific">Theobroma cacao</name>
    <name type="common">Cacao</name>
    <name type="synonym">Cocoa</name>
    <dbReference type="NCBI Taxonomy" id="3641"/>
    <lineage>
        <taxon>Eukaryota</taxon>
        <taxon>Viridiplantae</taxon>
        <taxon>Streptophyta</taxon>
        <taxon>Embryophyta</taxon>
        <taxon>Tracheophyta</taxon>
        <taxon>Spermatophyta</taxon>
        <taxon>Magnoliopsida</taxon>
        <taxon>eudicotyledons</taxon>
        <taxon>Gunneridae</taxon>
        <taxon>Pentapetalae</taxon>
        <taxon>rosids</taxon>
        <taxon>malvids</taxon>
        <taxon>Malvales</taxon>
        <taxon>Malvaceae</taxon>
        <taxon>Byttnerioideae</taxon>
        <taxon>Theobroma</taxon>
    </lineage>
</organism>
<dbReference type="HOGENOM" id="CLU_1139713_0_0_1"/>
<reference evidence="1 2" key="1">
    <citation type="journal article" date="2013" name="Genome Biol.">
        <title>The genome sequence of the most widely cultivated cacao type and its use to identify candidate genes regulating pod color.</title>
        <authorList>
            <person name="Motamayor J.C."/>
            <person name="Mockaitis K."/>
            <person name="Schmutz J."/>
            <person name="Haiminen N."/>
            <person name="Iii D.L."/>
            <person name="Cornejo O."/>
            <person name="Findley S.D."/>
            <person name="Zheng P."/>
            <person name="Utro F."/>
            <person name="Royaert S."/>
            <person name="Saski C."/>
            <person name="Jenkins J."/>
            <person name="Podicheti R."/>
            <person name="Zhao M."/>
            <person name="Scheffler B.E."/>
            <person name="Stack J.C."/>
            <person name="Feltus F.A."/>
            <person name="Mustiga G.M."/>
            <person name="Amores F."/>
            <person name="Phillips W."/>
            <person name="Marelli J.P."/>
            <person name="May G.D."/>
            <person name="Shapiro H."/>
            <person name="Ma J."/>
            <person name="Bustamante C.D."/>
            <person name="Schnell R.J."/>
            <person name="Main D."/>
            <person name="Gilbert D."/>
            <person name="Parida L."/>
            <person name="Kuhn D.N."/>
        </authorList>
    </citation>
    <scope>NUCLEOTIDE SEQUENCE [LARGE SCALE GENOMIC DNA]</scope>
    <source>
        <strain evidence="2">cv. Matina 1-6</strain>
    </source>
</reference>
<evidence type="ECO:0000313" key="2">
    <source>
        <dbReference type="Proteomes" id="UP000026915"/>
    </source>
</evidence>
<evidence type="ECO:0000313" key="1">
    <source>
        <dbReference type="EMBL" id="EOY14383.1"/>
    </source>
</evidence>
<dbReference type="Gramene" id="EOY14383">
    <property type="protein sequence ID" value="EOY14383"/>
    <property type="gene ID" value="TCM_033781"/>
</dbReference>
<dbReference type="EMBL" id="CM001886">
    <property type="protein sequence ID" value="EOY14383.1"/>
    <property type="molecule type" value="Genomic_DNA"/>
</dbReference>
<dbReference type="AlphaFoldDB" id="A0A061FBU5"/>
<name>A0A061FBU5_THECC</name>
<dbReference type="Proteomes" id="UP000026915">
    <property type="component" value="Chromosome 8"/>
</dbReference>
<gene>
    <name evidence="1" type="ORF">TCM_033781</name>
</gene>
<accession>A0A061FBU5</accession>